<reference evidence="2 3" key="1">
    <citation type="submission" date="2018-02" db="EMBL/GenBank/DDBJ databases">
        <title>The genomes of Aspergillus section Nigri reveals drivers in fungal speciation.</title>
        <authorList>
            <consortium name="DOE Joint Genome Institute"/>
            <person name="Vesth T.C."/>
            <person name="Nybo J."/>
            <person name="Theobald S."/>
            <person name="Brandl J."/>
            <person name="Frisvad J.C."/>
            <person name="Nielsen K.F."/>
            <person name="Lyhne E.K."/>
            <person name="Kogle M.E."/>
            <person name="Kuo A."/>
            <person name="Riley R."/>
            <person name="Clum A."/>
            <person name="Nolan M."/>
            <person name="Lipzen A."/>
            <person name="Salamov A."/>
            <person name="Henrissat B."/>
            <person name="Wiebenga A."/>
            <person name="De vries R.P."/>
            <person name="Grigoriev I.V."/>
            <person name="Mortensen U.H."/>
            <person name="Andersen M.R."/>
            <person name="Baker S.E."/>
        </authorList>
    </citation>
    <scope>NUCLEOTIDE SEQUENCE [LARGE SCALE GENOMIC DNA]</scope>
    <source>
        <strain evidence="2 3">CBS 121593</strain>
    </source>
</reference>
<dbReference type="RefSeq" id="XP_025580519.1">
    <property type="nucleotide sequence ID" value="XM_025721108.1"/>
</dbReference>
<dbReference type="AlphaFoldDB" id="A0A395HEA5"/>
<feature type="region of interest" description="Disordered" evidence="1">
    <location>
        <begin position="1"/>
        <end position="21"/>
    </location>
</feature>
<evidence type="ECO:0000313" key="3">
    <source>
        <dbReference type="Proteomes" id="UP000249402"/>
    </source>
</evidence>
<organism evidence="2 3">
    <name type="scientific">Aspergillus ibericus CBS 121593</name>
    <dbReference type="NCBI Taxonomy" id="1448316"/>
    <lineage>
        <taxon>Eukaryota</taxon>
        <taxon>Fungi</taxon>
        <taxon>Dikarya</taxon>
        <taxon>Ascomycota</taxon>
        <taxon>Pezizomycotina</taxon>
        <taxon>Eurotiomycetes</taxon>
        <taxon>Eurotiomycetidae</taxon>
        <taxon>Eurotiales</taxon>
        <taxon>Aspergillaceae</taxon>
        <taxon>Aspergillus</taxon>
        <taxon>Aspergillus subgen. Circumdati</taxon>
    </lineage>
</organism>
<dbReference type="GeneID" id="37225973"/>
<dbReference type="Proteomes" id="UP000249402">
    <property type="component" value="Unassembled WGS sequence"/>
</dbReference>
<keyword evidence="3" id="KW-1185">Reference proteome</keyword>
<dbReference type="VEuPathDB" id="FungiDB:BO80DRAFT_440073"/>
<gene>
    <name evidence="2" type="ORF">BO80DRAFT_440073</name>
</gene>
<evidence type="ECO:0000313" key="2">
    <source>
        <dbReference type="EMBL" id="RAL06192.1"/>
    </source>
</evidence>
<sequence length="172" mass="18823">MSSPAYGVDEYGGGGQSQPVADPLAAPVRHGLDHIDLSEWDTGAVMASEHSPNTITIDNTTTVDDTAADEDNTSDIASMTTCFSDSSTLSDATTLVDSDEFDFDESEYSDMPTLSYTHSDDESSLGLLDDFTDEEASNETFTWACPFCHGMGDLEEWVRWNTDLLYGSWDWI</sequence>
<name>A0A395HEA5_9EURO</name>
<dbReference type="EMBL" id="KZ824419">
    <property type="protein sequence ID" value="RAL06192.1"/>
    <property type="molecule type" value="Genomic_DNA"/>
</dbReference>
<accession>A0A395HEA5</accession>
<protein>
    <submittedName>
        <fullName evidence="2">Uncharacterized protein</fullName>
    </submittedName>
</protein>
<evidence type="ECO:0000256" key="1">
    <source>
        <dbReference type="SAM" id="MobiDB-lite"/>
    </source>
</evidence>
<proteinExistence type="predicted"/>